<evidence type="ECO:0000256" key="1">
    <source>
        <dbReference type="PIRSR" id="PIRSR000846-1"/>
    </source>
</evidence>
<dbReference type="Pfam" id="PF09830">
    <property type="entry name" value="ATP_transf"/>
    <property type="match status" value="1"/>
</dbReference>
<evidence type="ECO:0000259" key="2">
    <source>
        <dbReference type="Pfam" id="PF09830"/>
    </source>
</evidence>
<evidence type="ECO:0000313" key="5">
    <source>
        <dbReference type="Proteomes" id="UP000790833"/>
    </source>
</evidence>
<dbReference type="GO" id="GO:0005524">
    <property type="term" value="F:ATP binding"/>
    <property type="evidence" value="ECO:0007669"/>
    <property type="project" value="InterPro"/>
</dbReference>
<organism evidence="4 5">
    <name type="scientific">Scheffersomyces spartinae</name>
    <dbReference type="NCBI Taxonomy" id="45513"/>
    <lineage>
        <taxon>Eukaryota</taxon>
        <taxon>Fungi</taxon>
        <taxon>Dikarya</taxon>
        <taxon>Ascomycota</taxon>
        <taxon>Saccharomycotina</taxon>
        <taxon>Pichiomycetes</taxon>
        <taxon>Debaryomycetaceae</taxon>
        <taxon>Scheffersomyces</taxon>
    </lineage>
</organism>
<dbReference type="RefSeq" id="XP_043048840.1">
    <property type="nucleotide sequence ID" value="XM_043191868.1"/>
</dbReference>
<dbReference type="Proteomes" id="UP000790833">
    <property type="component" value="Unassembled WGS sequence"/>
</dbReference>
<proteinExistence type="predicted"/>
<dbReference type="PANTHER" id="PTHR38420:SF1">
    <property type="entry name" value="PUTATIVE (AFU_ORTHOLOGUE AFUA_5G14690)-RELATED"/>
    <property type="match status" value="1"/>
</dbReference>
<dbReference type="InterPro" id="IPR036265">
    <property type="entry name" value="HIT-like_sf"/>
</dbReference>
<dbReference type="PANTHER" id="PTHR38420">
    <property type="entry name" value="AP-4-A PHOSPHORYLASE II"/>
    <property type="match status" value="1"/>
</dbReference>
<comment type="caution">
    <text evidence="4">The sequence shown here is derived from an EMBL/GenBank/DDBJ whole genome shotgun (WGS) entry which is preliminary data.</text>
</comment>
<name>A0A9P7V8Q8_9ASCO</name>
<dbReference type="Pfam" id="PF19327">
    <property type="entry name" value="Ap4A_phos_N"/>
    <property type="match status" value="1"/>
</dbReference>
<dbReference type="PIRSF" id="PIRSF000846">
    <property type="entry name" value="ATP_adenylyltr"/>
    <property type="match status" value="1"/>
</dbReference>
<dbReference type="Gene3D" id="3.30.428.70">
    <property type="match status" value="1"/>
</dbReference>
<dbReference type="SUPFAM" id="SSF54197">
    <property type="entry name" value="HIT-like"/>
    <property type="match status" value="1"/>
</dbReference>
<evidence type="ECO:0000259" key="3">
    <source>
        <dbReference type="Pfam" id="PF19327"/>
    </source>
</evidence>
<dbReference type="GeneID" id="66114430"/>
<protein>
    <submittedName>
        <fullName evidence="4">Bifunctional AP-4-A phosphorylase/ADP sulfurylase</fullName>
    </submittedName>
</protein>
<feature type="domain" description="ATP adenylyltransferase C-terminal" evidence="2">
    <location>
        <begin position="205"/>
        <end position="310"/>
    </location>
</feature>
<dbReference type="InterPro" id="IPR043171">
    <property type="entry name" value="Ap4A_phos1/2-like"/>
</dbReference>
<dbReference type="GO" id="GO:0009117">
    <property type="term" value="P:nucleotide metabolic process"/>
    <property type="evidence" value="ECO:0007669"/>
    <property type="project" value="InterPro"/>
</dbReference>
<sequence>MEAYQLPDNFYTLLCEKYQVAKQSGEVQFKGESAEHEVIFDSSCSKEEERFPFQLTLLKSLAQRPVKGTVDADPFANEEPELTILSKYGLDDLLRIVFNKFPVVDRHFMAVTREFESQNSPLNPSELLAMYFILKDLKLKGPNEKWFSFYNCGQASGMLQPHKHFQFMTLPNDKDFEPIPEVILKLDVDSDRPPSIARDEPLQHPKVPFAHYIVKVPETITNEDQLGALFVHLLTRTITDLRDASCEAIAYNFIMTTEYMMMVPRVVNNVDGLGLNSCAYMSLLLCKNEELVSLVKDKLPMALLAQAGLPNTYGIKRDDSHY</sequence>
<dbReference type="InterPro" id="IPR009163">
    <property type="entry name" value="Ap4A_phos1/2"/>
</dbReference>
<reference evidence="4" key="1">
    <citation type="submission" date="2021-03" db="EMBL/GenBank/DDBJ databases">
        <authorList>
            <person name="Palmer J.M."/>
        </authorList>
    </citation>
    <scope>NUCLEOTIDE SEQUENCE</scope>
    <source>
        <strain evidence="4">ARV_011</strain>
    </source>
</reference>
<dbReference type="GO" id="GO:0003877">
    <property type="term" value="F:ATP:ADP adenylyltransferase activity"/>
    <property type="evidence" value="ECO:0007669"/>
    <property type="project" value="InterPro"/>
</dbReference>
<keyword evidence="5" id="KW-1185">Reference proteome</keyword>
<dbReference type="EMBL" id="JAHMUF010000013">
    <property type="protein sequence ID" value="KAG7193292.1"/>
    <property type="molecule type" value="Genomic_DNA"/>
</dbReference>
<dbReference type="OrthoDB" id="10267950at2759"/>
<feature type="active site" description="Nucleophile" evidence="1">
    <location>
        <position position="164"/>
    </location>
</feature>
<dbReference type="AlphaFoldDB" id="A0A9P7V8Q8"/>
<feature type="domain" description="Ap4A phosphorylase 1/2 N-terminal" evidence="3">
    <location>
        <begin position="68"/>
        <end position="180"/>
    </location>
</feature>
<dbReference type="InterPro" id="IPR045759">
    <property type="entry name" value="Ap4A_phos1/2_N"/>
</dbReference>
<gene>
    <name evidence="4" type="primary">APA2</name>
    <name evidence="4" type="ORF">KQ657_001056</name>
</gene>
<accession>A0A9P7V8Q8</accession>
<evidence type="ECO:0000313" key="4">
    <source>
        <dbReference type="EMBL" id="KAG7193292.1"/>
    </source>
</evidence>
<dbReference type="InterPro" id="IPR019200">
    <property type="entry name" value="ATP_adenylylTrfase_C"/>
</dbReference>